<dbReference type="NCBIfam" id="TIGR03499">
    <property type="entry name" value="FlhF"/>
    <property type="match status" value="1"/>
</dbReference>
<comment type="similarity">
    <text evidence="2">Belongs to the GTP-binding SRP family.</text>
</comment>
<keyword evidence="15" id="KW-0969">Cilium</keyword>
<proteinExistence type="inferred from homology"/>
<keyword evidence="7" id="KW-1005">Bacterial flagellum biogenesis</keyword>
<dbReference type="InterPro" id="IPR047040">
    <property type="entry name" value="FlhF__GTPase_dom"/>
</dbReference>
<dbReference type="PANTHER" id="PTHR43134:SF3">
    <property type="entry name" value="FLAGELLAR BIOSYNTHESIS PROTEIN FLHF"/>
    <property type="match status" value="1"/>
</dbReference>
<comment type="subcellular location">
    <subcellularLocation>
        <location evidence="1">Cell membrane</location>
        <topology evidence="1">Peripheral membrane protein</topology>
        <orientation evidence="1">Cytoplasmic side</orientation>
    </subcellularLocation>
</comment>
<dbReference type="Pfam" id="PF00448">
    <property type="entry name" value="SRP54"/>
    <property type="match status" value="1"/>
</dbReference>
<dbReference type="Gene3D" id="1.20.120.1380">
    <property type="entry name" value="Flagellar FlhF biosynthesis protein, N domain"/>
    <property type="match status" value="1"/>
</dbReference>
<keyword evidence="4" id="KW-0813">Transport</keyword>
<evidence type="ECO:0000256" key="10">
    <source>
        <dbReference type="ARBA" id="ARBA00023136"/>
    </source>
</evidence>
<name>A0ABY9KYC0_9BACI</name>
<comment type="function">
    <text evidence="12">Necessary for flagellar biosynthesis. May be involved in translocation of the flagellum.</text>
</comment>
<dbReference type="PANTHER" id="PTHR43134">
    <property type="entry name" value="SIGNAL RECOGNITION PARTICLE RECEPTOR SUBUNIT ALPHA"/>
    <property type="match status" value="1"/>
</dbReference>
<evidence type="ECO:0000313" key="16">
    <source>
        <dbReference type="Proteomes" id="UP001180087"/>
    </source>
</evidence>
<feature type="domain" description="SRP54-type proteins GTP-binding" evidence="14">
    <location>
        <begin position="177"/>
        <end position="368"/>
    </location>
</feature>
<evidence type="ECO:0000256" key="3">
    <source>
        <dbReference type="ARBA" id="ARBA00014919"/>
    </source>
</evidence>
<dbReference type="Gene3D" id="3.40.50.300">
    <property type="entry name" value="P-loop containing nucleotide triphosphate hydrolases"/>
    <property type="match status" value="1"/>
</dbReference>
<dbReference type="InterPro" id="IPR000897">
    <property type="entry name" value="SRP54_GTPase_dom"/>
</dbReference>
<evidence type="ECO:0000256" key="2">
    <source>
        <dbReference type="ARBA" id="ARBA00008531"/>
    </source>
</evidence>
<reference evidence="15" key="1">
    <citation type="submission" date="2023-06" db="EMBL/GenBank/DDBJ databases">
        <title>A Treasure from Seagulls: Isolation and Description of Aciduricobacillus qingdaonensis gen. nov., sp. nov., a Rare Obligately Uric Acid-utilizing Member in the Family Bacillaceae.</title>
        <authorList>
            <person name="Liu W."/>
            <person name="Wang B."/>
        </authorList>
    </citation>
    <scope>NUCLEOTIDE SEQUENCE</scope>
    <source>
        <strain evidence="15">44XB</strain>
    </source>
</reference>
<dbReference type="CDD" id="cd17873">
    <property type="entry name" value="FlhF"/>
    <property type="match status" value="1"/>
</dbReference>
<evidence type="ECO:0000256" key="8">
    <source>
        <dbReference type="ARBA" id="ARBA00022927"/>
    </source>
</evidence>
<dbReference type="Proteomes" id="UP001180087">
    <property type="component" value="Chromosome"/>
</dbReference>
<evidence type="ECO:0000256" key="5">
    <source>
        <dbReference type="ARBA" id="ARBA00022475"/>
    </source>
</evidence>
<evidence type="ECO:0000256" key="11">
    <source>
        <dbReference type="ARBA" id="ARBA00023225"/>
    </source>
</evidence>
<evidence type="ECO:0000256" key="4">
    <source>
        <dbReference type="ARBA" id="ARBA00022448"/>
    </source>
</evidence>
<dbReference type="SMART" id="SM00962">
    <property type="entry name" value="SRP54"/>
    <property type="match status" value="1"/>
</dbReference>
<evidence type="ECO:0000256" key="1">
    <source>
        <dbReference type="ARBA" id="ARBA00004413"/>
    </source>
</evidence>
<dbReference type="InterPro" id="IPR020006">
    <property type="entry name" value="FlhF"/>
</dbReference>
<dbReference type="RefSeq" id="WP_348029572.1">
    <property type="nucleotide sequence ID" value="NZ_CP129113.1"/>
</dbReference>
<keyword evidence="9" id="KW-0342">GTP-binding</keyword>
<keyword evidence="11" id="KW-1006">Bacterial flagellum protein export</keyword>
<dbReference type="SUPFAM" id="SSF52540">
    <property type="entry name" value="P-loop containing nucleoside triphosphate hydrolases"/>
    <property type="match status" value="1"/>
</dbReference>
<keyword evidence="8" id="KW-0653">Protein transport</keyword>
<keyword evidence="10" id="KW-0472">Membrane</keyword>
<evidence type="ECO:0000256" key="7">
    <source>
        <dbReference type="ARBA" id="ARBA00022795"/>
    </source>
</evidence>
<evidence type="ECO:0000313" key="15">
    <source>
        <dbReference type="EMBL" id="WLV25778.1"/>
    </source>
</evidence>
<evidence type="ECO:0000256" key="9">
    <source>
        <dbReference type="ARBA" id="ARBA00023134"/>
    </source>
</evidence>
<organism evidence="15 16">
    <name type="scientific">Aciduricibacillus chroicocephali</name>
    <dbReference type="NCBI Taxonomy" id="3054939"/>
    <lineage>
        <taxon>Bacteria</taxon>
        <taxon>Bacillati</taxon>
        <taxon>Bacillota</taxon>
        <taxon>Bacilli</taxon>
        <taxon>Bacillales</taxon>
        <taxon>Bacillaceae</taxon>
        <taxon>Aciduricibacillus</taxon>
    </lineage>
</organism>
<keyword evidence="16" id="KW-1185">Reference proteome</keyword>
<keyword evidence="15" id="KW-0282">Flagellum</keyword>
<protein>
    <recommendedName>
        <fullName evidence="3 13">Flagellar biosynthesis protein FlhF</fullName>
    </recommendedName>
</protein>
<evidence type="ECO:0000256" key="6">
    <source>
        <dbReference type="ARBA" id="ARBA00022741"/>
    </source>
</evidence>
<dbReference type="InterPro" id="IPR027417">
    <property type="entry name" value="P-loop_NTPase"/>
</dbReference>
<sequence length="373" mass="41710">MKIKKYTAPTMPEAMQQIRKDLGKDAVILNSREIRKGGFLGLFSKKQLEVVAALDPDAIGPSAKSIKKSEGQKVVEQMKLRPENEELLEEIRQLKKLVKNGYVSNKEEKPIEVITALDFLVAQNINKDFAEEIVQYALNNLDKNEIKDPNMISRAIISQIESMLRPIQSKLQKKKYGRINYLVGPTGAGKTTTIAKLAAKAMLEQKKKVAFITGDTYRIAAIDQLKTYAKILEAPVKVAYEPSEFTKAAIELKDYDIIFTDTAGRNFKENKYITEIKKIIEYNPSANITLVLPLTGKSEDLDNIAKQFMDIPINSILFTKLDETASCGSIFNIVYEYGWPVSHIANGQDVPDDLFEPTVSEISKLIAGGMNNA</sequence>
<keyword evidence="5" id="KW-1003">Cell membrane</keyword>
<gene>
    <name evidence="15" type="primary">flhF</name>
    <name evidence="15" type="ORF">QR721_06120</name>
</gene>
<accession>A0ABY9KYC0</accession>
<evidence type="ECO:0000259" key="14">
    <source>
        <dbReference type="SMART" id="SM00962"/>
    </source>
</evidence>
<evidence type="ECO:0000256" key="12">
    <source>
        <dbReference type="ARBA" id="ARBA00025337"/>
    </source>
</evidence>
<keyword evidence="6" id="KW-0547">Nucleotide-binding</keyword>
<evidence type="ECO:0000256" key="13">
    <source>
        <dbReference type="NCBIfam" id="TIGR03499"/>
    </source>
</evidence>
<dbReference type="EMBL" id="CP129113">
    <property type="protein sequence ID" value="WLV25778.1"/>
    <property type="molecule type" value="Genomic_DNA"/>
</dbReference>
<keyword evidence="15" id="KW-0966">Cell projection</keyword>